<name>A0ABU1Q9A7_9BACL</name>
<keyword evidence="2" id="KW-1185">Reference proteome</keyword>
<comment type="caution">
    <text evidence="1">The sequence shown here is derived from an EMBL/GenBank/DDBJ whole genome shotgun (WGS) entry which is preliminary data.</text>
</comment>
<accession>A0ABU1Q9A7</accession>
<dbReference type="EMBL" id="JAVDUG010000001">
    <property type="protein sequence ID" value="MDR6776212.1"/>
    <property type="molecule type" value="Genomic_DNA"/>
</dbReference>
<dbReference type="Proteomes" id="UP001266807">
    <property type="component" value="Unassembled WGS sequence"/>
</dbReference>
<evidence type="ECO:0000313" key="2">
    <source>
        <dbReference type="Proteomes" id="UP001266807"/>
    </source>
</evidence>
<evidence type="ECO:0000313" key="1">
    <source>
        <dbReference type="EMBL" id="MDR6776212.1"/>
    </source>
</evidence>
<organism evidence="1 2">
    <name type="scientific">Paenibacillus peoriae</name>
    <dbReference type="NCBI Taxonomy" id="59893"/>
    <lineage>
        <taxon>Bacteria</taxon>
        <taxon>Bacillati</taxon>
        <taxon>Bacillota</taxon>
        <taxon>Bacilli</taxon>
        <taxon>Bacillales</taxon>
        <taxon>Paenibacillaceae</taxon>
        <taxon>Paenibacillus</taxon>
    </lineage>
</organism>
<proteinExistence type="predicted"/>
<reference evidence="1 2" key="1">
    <citation type="submission" date="2023-07" db="EMBL/GenBank/DDBJ databases">
        <title>Sorghum-associated microbial communities from plants grown in Nebraska, USA.</title>
        <authorList>
            <person name="Schachtman D."/>
        </authorList>
    </citation>
    <scope>NUCLEOTIDE SEQUENCE [LARGE SCALE GENOMIC DNA]</scope>
    <source>
        <strain evidence="1 2">BE143</strain>
    </source>
</reference>
<protein>
    <submittedName>
        <fullName evidence="1">Uncharacterized protein</fullName>
    </submittedName>
</protein>
<sequence>MNDDQMCIVNSLEDESSDTQKIIQVNFFRTLSRKIFEKQSGFLVSMLI</sequence>
<gene>
    <name evidence="1" type="ORF">J2W98_000459</name>
</gene>